<keyword evidence="2" id="KW-1185">Reference proteome</keyword>
<evidence type="ECO:0000313" key="2">
    <source>
        <dbReference type="Proteomes" id="UP000006334"/>
    </source>
</evidence>
<gene>
    <name evidence="1" type="ORF">GLIP_2448</name>
</gene>
<dbReference type="EMBL" id="BAEN01000046">
    <property type="protein sequence ID" value="GAC15074.1"/>
    <property type="molecule type" value="Genomic_DNA"/>
</dbReference>
<proteinExistence type="predicted"/>
<organism evidence="1 2">
    <name type="scientific">Aliiglaciecola lipolytica E3</name>
    <dbReference type="NCBI Taxonomy" id="1127673"/>
    <lineage>
        <taxon>Bacteria</taxon>
        <taxon>Pseudomonadati</taxon>
        <taxon>Pseudomonadota</taxon>
        <taxon>Gammaproteobacteria</taxon>
        <taxon>Alteromonadales</taxon>
        <taxon>Alteromonadaceae</taxon>
        <taxon>Aliiglaciecola</taxon>
    </lineage>
</organism>
<reference evidence="1 2" key="1">
    <citation type="journal article" date="2017" name="Antonie Van Leeuwenhoek">
        <title>Rhizobium rhizosphaerae sp. nov., a novel species isolated from rice rhizosphere.</title>
        <authorList>
            <person name="Zhao J.J."/>
            <person name="Zhang J."/>
            <person name="Zhang R.J."/>
            <person name="Zhang C.W."/>
            <person name="Yin H.Q."/>
            <person name="Zhang X.X."/>
        </authorList>
    </citation>
    <scope>NUCLEOTIDE SEQUENCE [LARGE SCALE GENOMIC DNA]</scope>
    <source>
        <strain evidence="1 2">E3</strain>
    </source>
</reference>
<sequence>MKLSTNSSIIAPDHKRSSVKEVASMLDSANASRHKIEFPANASRAIAV</sequence>
<protein>
    <submittedName>
        <fullName evidence="1">Uncharacterized protein</fullName>
    </submittedName>
</protein>
<name>K6X357_9ALTE</name>
<comment type="caution">
    <text evidence="1">The sequence shown here is derived from an EMBL/GenBank/DDBJ whole genome shotgun (WGS) entry which is preliminary data.</text>
</comment>
<dbReference type="AlphaFoldDB" id="K6X357"/>
<dbReference type="Proteomes" id="UP000006334">
    <property type="component" value="Unassembled WGS sequence"/>
</dbReference>
<accession>K6X357</accession>
<evidence type="ECO:0000313" key="1">
    <source>
        <dbReference type="EMBL" id="GAC15074.1"/>
    </source>
</evidence>